<keyword evidence="2" id="KW-1185">Reference proteome</keyword>
<name>A0A484M5P8_9ASTE</name>
<dbReference type="EMBL" id="OOIL02002582">
    <property type="protein sequence ID" value="VFQ83358.1"/>
    <property type="molecule type" value="Genomic_DNA"/>
</dbReference>
<reference evidence="1 2" key="1">
    <citation type="submission" date="2018-04" db="EMBL/GenBank/DDBJ databases">
        <authorList>
            <person name="Vogel A."/>
        </authorList>
    </citation>
    <scope>NUCLEOTIDE SEQUENCE [LARGE SCALE GENOMIC DNA]</scope>
</reference>
<evidence type="ECO:0000313" key="1">
    <source>
        <dbReference type="EMBL" id="VFQ83358.1"/>
    </source>
</evidence>
<sequence length="79" mass="8886">MADTRLVKSARYKSAVKDQGVNGILEMTMERFIFTPNDPMSSIKLNVEFRLITGQKFTKQGITINPPLLNLSQNQVSDV</sequence>
<evidence type="ECO:0000313" key="2">
    <source>
        <dbReference type="Proteomes" id="UP000595140"/>
    </source>
</evidence>
<accession>A0A484M5P8</accession>
<dbReference type="AlphaFoldDB" id="A0A484M5P8"/>
<dbReference type="Proteomes" id="UP000595140">
    <property type="component" value="Unassembled WGS sequence"/>
</dbReference>
<organism evidence="1 2">
    <name type="scientific">Cuscuta campestris</name>
    <dbReference type="NCBI Taxonomy" id="132261"/>
    <lineage>
        <taxon>Eukaryota</taxon>
        <taxon>Viridiplantae</taxon>
        <taxon>Streptophyta</taxon>
        <taxon>Embryophyta</taxon>
        <taxon>Tracheophyta</taxon>
        <taxon>Spermatophyta</taxon>
        <taxon>Magnoliopsida</taxon>
        <taxon>eudicotyledons</taxon>
        <taxon>Gunneridae</taxon>
        <taxon>Pentapetalae</taxon>
        <taxon>asterids</taxon>
        <taxon>lamiids</taxon>
        <taxon>Solanales</taxon>
        <taxon>Convolvulaceae</taxon>
        <taxon>Cuscuteae</taxon>
        <taxon>Cuscuta</taxon>
        <taxon>Cuscuta subgen. Grammica</taxon>
        <taxon>Cuscuta sect. Cleistogrammica</taxon>
    </lineage>
</organism>
<dbReference type="OrthoDB" id="1746712at2759"/>
<proteinExistence type="predicted"/>
<protein>
    <submittedName>
        <fullName evidence="1">Uncharacterized protein</fullName>
    </submittedName>
</protein>
<gene>
    <name evidence="1" type="ORF">CCAM_LOCUS25134</name>
</gene>